<dbReference type="GO" id="GO:0032049">
    <property type="term" value="P:cardiolipin biosynthetic process"/>
    <property type="evidence" value="ECO:0007669"/>
    <property type="project" value="InterPro"/>
</dbReference>
<keyword evidence="10" id="KW-0548">Nucleotidyltransferase</keyword>
<accession>A0A2P2KJF0</accession>
<comment type="cofactor">
    <cofactor evidence="1">
        <name>Mg(2+)</name>
        <dbReference type="ChEBI" id="CHEBI:18420"/>
    </cofactor>
</comment>
<organism evidence="19">
    <name type="scientific">Rhizophora mucronata</name>
    <name type="common">Asiatic mangrove</name>
    <dbReference type="NCBI Taxonomy" id="61149"/>
    <lineage>
        <taxon>Eukaryota</taxon>
        <taxon>Viridiplantae</taxon>
        <taxon>Streptophyta</taxon>
        <taxon>Embryophyta</taxon>
        <taxon>Tracheophyta</taxon>
        <taxon>Spermatophyta</taxon>
        <taxon>Magnoliopsida</taxon>
        <taxon>eudicotyledons</taxon>
        <taxon>Gunneridae</taxon>
        <taxon>Pentapetalae</taxon>
        <taxon>rosids</taxon>
        <taxon>fabids</taxon>
        <taxon>Malpighiales</taxon>
        <taxon>Rhizophoraceae</taxon>
        <taxon>Rhizophora</taxon>
    </lineage>
</organism>
<dbReference type="Pfam" id="PF09139">
    <property type="entry name" value="Tam41_Mmp37"/>
    <property type="match status" value="1"/>
</dbReference>
<evidence type="ECO:0000256" key="8">
    <source>
        <dbReference type="ARBA" id="ARBA00022516"/>
    </source>
</evidence>
<comment type="pathway">
    <text evidence="3">Phospholipid metabolism; CDP-diacylglycerol biosynthesis; CDP-diacylglycerol from sn-glycerol 3-phosphate: step 3/3.</text>
</comment>
<keyword evidence="13" id="KW-0443">Lipid metabolism</keyword>
<evidence type="ECO:0000256" key="17">
    <source>
        <dbReference type="ARBA" id="ARBA00023264"/>
    </source>
</evidence>
<keyword evidence="16" id="KW-0594">Phospholipid biosynthesis</keyword>
<evidence type="ECO:0000256" key="12">
    <source>
        <dbReference type="ARBA" id="ARBA00022842"/>
    </source>
</evidence>
<protein>
    <recommendedName>
        <fullName evidence="7">Phosphatidate cytidylyltransferase, mitochondrial</fullName>
        <ecNumber evidence="6">2.7.7.41</ecNumber>
    </recommendedName>
    <alternativeName>
        <fullName evidence="18">CDP-diacylglycerol synthase</fullName>
    </alternativeName>
</protein>
<keyword evidence="11" id="KW-0999">Mitochondrion inner membrane</keyword>
<keyword evidence="9" id="KW-0808">Transferase</keyword>
<comment type="pathway">
    <text evidence="4">Lipid metabolism.</text>
</comment>
<evidence type="ECO:0000256" key="2">
    <source>
        <dbReference type="ARBA" id="ARBA00004443"/>
    </source>
</evidence>
<keyword evidence="8" id="KW-0444">Lipid biosynthesis</keyword>
<sequence length="127" mass="14334">MYKQFFQEYEAKELLRFSSSCGHQANFSQNCGLSMTCSLVGTLPPPIQRKMGIKLREEKLLSNSGRVLCEPKIGSREEAARCMEKVLRRTVMVSSLRQAVSGFLAAGGVNATRYLANKMHKAWNSWR</sequence>
<comment type="similarity">
    <text evidence="5">Belongs to the TAM41 family.</text>
</comment>
<evidence type="ECO:0000256" key="7">
    <source>
        <dbReference type="ARBA" id="ARBA00018337"/>
    </source>
</evidence>
<dbReference type="GO" id="GO:0016024">
    <property type="term" value="P:CDP-diacylglycerol biosynthetic process"/>
    <property type="evidence" value="ECO:0007669"/>
    <property type="project" value="UniProtKB-UniPathway"/>
</dbReference>
<evidence type="ECO:0000256" key="5">
    <source>
        <dbReference type="ARBA" id="ARBA00005458"/>
    </source>
</evidence>
<dbReference type="InterPro" id="IPR015222">
    <property type="entry name" value="Tam41"/>
</dbReference>
<dbReference type="EMBL" id="GGEC01025381">
    <property type="protein sequence ID" value="MBX05865.1"/>
    <property type="molecule type" value="Transcribed_RNA"/>
</dbReference>
<evidence type="ECO:0000256" key="1">
    <source>
        <dbReference type="ARBA" id="ARBA00001946"/>
    </source>
</evidence>
<evidence type="ECO:0000256" key="18">
    <source>
        <dbReference type="ARBA" id="ARBA00029893"/>
    </source>
</evidence>
<comment type="subcellular location">
    <subcellularLocation>
        <location evidence="2">Mitochondrion inner membrane</location>
        <topology evidence="2">Peripheral membrane protein</topology>
        <orientation evidence="2">Matrix side</orientation>
    </subcellularLocation>
</comment>
<evidence type="ECO:0000313" key="19">
    <source>
        <dbReference type="EMBL" id="MBX05865.1"/>
    </source>
</evidence>
<evidence type="ECO:0000256" key="3">
    <source>
        <dbReference type="ARBA" id="ARBA00005119"/>
    </source>
</evidence>
<evidence type="ECO:0000256" key="16">
    <source>
        <dbReference type="ARBA" id="ARBA00023209"/>
    </source>
</evidence>
<evidence type="ECO:0000256" key="9">
    <source>
        <dbReference type="ARBA" id="ARBA00022679"/>
    </source>
</evidence>
<dbReference type="PANTHER" id="PTHR13619:SF0">
    <property type="entry name" value="PHOSPHATIDATE CYTIDYLYLTRANSFERASE, MITOCHONDRIAL"/>
    <property type="match status" value="1"/>
</dbReference>
<keyword evidence="14" id="KW-0496">Mitochondrion</keyword>
<dbReference type="EC" id="2.7.7.41" evidence="6"/>
<name>A0A2P2KJF0_RHIMU</name>
<dbReference type="UniPathway" id="UPA00557">
    <property type="reaction ID" value="UER00614"/>
</dbReference>
<dbReference type="PANTHER" id="PTHR13619">
    <property type="entry name" value="PHOSPHATIDATE CYTIDYLYLTRANSFERASE, MITOCHONDRIAL"/>
    <property type="match status" value="1"/>
</dbReference>
<evidence type="ECO:0000256" key="15">
    <source>
        <dbReference type="ARBA" id="ARBA00023136"/>
    </source>
</evidence>
<evidence type="ECO:0000256" key="11">
    <source>
        <dbReference type="ARBA" id="ARBA00022792"/>
    </source>
</evidence>
<keyword evidence="17" id="KW-1208">Phospholipid metabolism</keyword>
<keyword evidence="12" id="KW-0460">Magnesium</keyword>
<proteinExistence type="inferred from homology"/>
<dbReference type="GO" id="GO:0005743">
    <property type="term" value="C:mitochondrial inner membrane"/>
    <property type="evidence" value="ECO:0007669"/>
    <property type="project" value="UniProtKB-SubCell"/>
</dbReference>
<keyword evidence="15" id="KW-0472">Membrane</keyword>
<evidence type="ECO:0000256" key="4">
    <source>
        <dbReference type="ARBA" id="ARBA00005189"/>
    </source>
</evidence>
<dbReference type="AlphaFoldDB" id="A0A2P2KJF0"/>
<evidence type="ECO:0000256" key="13">
    <source>
        <dbReference type="ARBA" id="ARBA00023098"/>
    </source>
</evidence>
<evidence type="ECO:0000256" key="14">
    <source>
        <dbReference type="ARBA" id="ARBA00023128"/>
    </source>
</evidence>
<reference evidence="19" key="1">
    <citation type="submission" date="2018-02" db="EMBL/GenBank/DDBJ databases">
        <title>Rhizophora mucronata_Transcriptome.</title>
        <authorList>
            <person name="Meera S.P."/>
            <person name="Sreeshan A."/>
            <person name="Augustine A."/>
        </authorList>
    </citation>
    <scope>NUCLEOTIDE SEQUENCE</scope>
    <source>
        <tissue evidence="19">Leaf</tissue>
    </source>
</reference>
<evidence type="ECO:0000256" key="6">
    <source>
        <dbReference type="ARBA" id="ARBA00012487"/>
    </source>
</evidence>
<dbReference type="GO" id="GO:0004605">
    <property type="term" value="F:phosphatidate cytidylyltransferase activity"/>
    <property type="evidence" value="ECO:0007669"/>
    <property type="project" value="UniProtKB-EC"/>
</dbReference>
<evidence type="ECO:0000256" key="10">
    <source>
        <dbReference type="ARBA" id="ARBA00022695"/>
    </source>
</evidence>